<sequence length="125" mass="14677">MVFNVKNTTKTNFNFKHEPVSTRAWKPTFIHTIGEDAVRGEVTDVQGALRRQLHRSQRKAIAKSEEFLLRERLKMTLENGSNYRKALKIIKIHNKLALFVSDPNCQGTKIHLWFGFFVFLFFSFF</sequence>
<dbReference type="AlphaFoldDB" id="A0A2D4LDV2"/>
<name>A0A2D4LDV2_9SAUR</name>
<proteinExistence type="predicted"/>
<accession>A0A2D4LDV2</accession>
<reference evidence="1" key="2">
    <citation type="submission" date="2017-11" db="EMBL/GenBank/DDBJ databases">
        <title>Coralsnake Venomics: Analyses of Venom Gland Transcriptomes and Proteomes of Six Brazilian Taxa.</title>
        <authorList>
            <person name="Aird S.D."/>
            <person name="Jorge da Silva N."/>
            <person name="Qiu L."/>
            <person name="Villar-Briones A."/>
            <person name="Aparecida-Saddi V."/>
            <person name="Campos-Telles M.P."/>
            <person name="Grau M."/>
            <person name="Mikheyev A.S."/>
        </authorList>
    </citation>
    <scope>NUCLEOTIDE SEQUENCE</scope>
    <source>
        <tissue evidence="1">Venom_gland</tissue>
    </source>
</reference>
<reference evidence="1" key="1">
    <citation type="submission" date="2017-07" db="EMBL/GenBank/DDBJ databases">
        <authorList>
            <person name="Mikheyev A."/>
            <person name="Grau M."/>
        </authorList>
    </citation>
    <scope>NUCLEOTIDE SEQUENCE</scope>
    <source>
        <tissue evidence="1">Venom_gland</tissue>
    </source>
</reference>
<evidence type="ECO:0000313" key="1">
    <source>
        <dbReference type="EMBL" id="LAB19192.1"/>
    </source>
</evidence>
<protein>
    <submittedName>
        <fullName evidence="1">Uncharacterized protein</fullName>
    </submittedName>
</protein>
<dbReference type="EMBL" id="IACM01005739">
    <property type="protein sequence ID" value="LAB19192.1"/>
    <property type="molecule type" value="Transcribed_RNA"/>
</dbReference>
<organism evidence="1">
    <name type="scientific">Micrurus spixii</name>
    <name type="common">Amazon coral snake</name>
    <dbReference type="NCBI Taxonomy" id="129469"/>
    <lineage>
        <taxon>Eukaryota</taxon>
        <taxon>Metazoa</taxon>
        <taxon>Chordata</taxon>
        <taxon>Craniata</taxon>
        <taxon>Vertebrata</taxon>
        <taxon>Euteleostomi</taxon>
        <taxon>Lepidosauria</taxon>
        <taxon>Squamata</taxon>
        <taxon>Bifurcata</taxon>
        <taxon>Unidentata</taxon>
        <taxon>Episquamata</taxon>
        <taxon>Toxicofera</taxon>
        <taxon>Serpentes</taxon>
        <taxon>Colubroidea</taxon>
        <taxon>Elapidae</taxon>
        <taxon>Elapinae</taxon>
        <taxon>Micrurus</taxon>
    </lineage>
</organism>